<dbReference type="Proteomes" id="UP000239757">
    <property type="component" value="Unassembled WGS sequence"/>
</dbReference>
<name>A0A2P5X619_GOSBA</name>
<proteinExistence type="predicted"/>
<sequence>MTGSLPSNIEPNPREQLNVINVQNEEGFVELEPEPRQETVMPNAMEFLKELLANKRKLDEELDEWQKHKPRTHDKPKLRQNELDTFSNQLKVSDKVLLDAADPHIVTTRSDE</sequence>
<protein>
    <submittedName>
        <fullName evidence="1">Uncharacterized protein</fullName>
    </submittedName>
</protein>
<evidence type="ECO:0000313" key="1">
    <source>
        <dbReference type="EMBL" id="PPR98771.1"/>
    </source>
</evidence>
<dbReference type="OrthoDB" id="1725265at2759"/>
<reference evidence="1 2" key="1">
    <citation type="submission" date="2015-01" db="EMBL/GenBank/DDBJ databases">
        <title>Genome of allotetraploid Gossypium barbadense reveals genomic plasticity and fiber elongation in cotton evolution.</title>
        <authorList>
            <person name="Chen X."/>
            <person name="Liu X."/>
            <person name="Zhao B."/>
            <person name="Zheng H."/>
            <person name="Hu Y."/>
            <person name="Lu G."/>
            <person name="Yang C."/>
            <person name="Chen J."/>
            <person name="Shan C."/>
            <person name="Zhang L."/>
            <person name="Zhou Y."/>
            <person name="Wang L."/>
            <person name="Guo W."/>
            <person name="Bai Y."/>
            <person name="Ruan J."/>
            <person name="Shangguan X."/>
            <person name="Mao Y."/>
            <person name="Jiang J."/>
            <person name="Zhu Y."/>
            <person name="Lei J."/>
            <person name="Kang H."/>
            <person name="Chen S."/>
            <person name="He X."/>
            <person name="Wang R."/>
            <person name="Wang Y."/>
            <person name="Chen J."/>
            <person name="Wang L."/>
            <person name="Yu S."/>
            <person name="Wang B."/>
            <person name="Wei J."/>
            <person name="Song S."/>
            <person name="Lu X."/>
            <person name="Gao Z."/>
            <person name="Gu W."/>
            <person name="Deng X."/>
            <person name="Ma D."/>
            <person name="Wang S."/>
            <person name="Liang W."/>
            <person name="Fang L."/>
            <person name="Cai C."/>
            <person name="Zhu X."/>
            <person name="Zhou B."/>
            <person name="Zhang Y."/>
            <person name="Chen Z."/>
            <person name="Xu S."/>
            <person name="Zhu R."/>
            <person name="Wang S."/>
            <person name="Zhang T."/>
            <person name="Zhao G."/>
        </authorList>
    </citation>
    <scope>NUCLEOTIDE SEQUENCE [LARGE SCALE GENOMIC DNA]</scope>
    <source>
        <strain evidence="2">cv. Xinhai21</strain>
        <tissue evidence="1">Leaf</tissue>
    </source>
</reference>
<gene>
    <name evidence="1" type="ORF">GOBAR_AA21897</name>
</gene>
<accession>A0A2P5X619</accession>
<evidence type="ECO:0000313" key="2">
    <source>
        <dbReference type="Proteomes" id="UP000239757"/>
    </source>
</evidence>
<organism evidence="1 2">
    <name type="scientific">Gossypium barbadense</name>
    <name type="common">Sea Island cotton</name>
    <name type="synonym">Hibiscus barbadensis</name>
    <dbReference type="NCBI Taxonomy" id="3634"/>
    <lineage>
        <taxon>Eukaryota</taxon>
        <taxon>Viridiplantae</taxon>
        <taxon>Streptophyta</taxon>
        <taxon>Embryophyta</taxon>
        <taxon>Tracheophyta</taxon>
        <taxon>Spermatophyta</taxon>
        <taxon>Magnoliopsida</taxon>
        <taxon>eudicotyledons</taxon>
        <taxon>Gunneridae</taxon>
        <taxon>Pentapetalae</taxon>
        <taxon>rosids</taxon>
        <taxon>malvids</taxon>
        <taxon>Malvales</taxon>
        <taxon>Malvaceae</taxon>
        <taxon>Malvoideae</taxon>
        <taxon>Gossypium</taxon>
    </lineage>
</organism>
<dbReference type="EMBL" id="KZ665598">
    <property type="protein sequence ID" value="PPR98771.1"/>
    <property type="molecule type" value="Genomic_DNA"/>
</dbReference>
<dbReference type="AlphaFoldDB" id="A0A2P5X619"/>